<organism evidence="3 4">
    <name type="scientific">Rubripirellula obstinata</name>
    <dbReference type="NCBI Taxonomy" id="406547"/>
    <lineage>
        <taxon>Bacteria</taxon>
        <taxon>Pseudomonadati</taxon>
        <taxon>Planctomycetota</taxon>
        <taxon>Planctomycetia</taxon>
        <taxon>Pirellulales</taxon>
        <taxon>Pirellulaceae</taxon>
        <taxon>Rubripirellula</taxon>
    </lineage>
</organism>
<gene>
    <name evidence="3" type="ORF">LF1_40700</name>
</gene>
<feature type="compositionally biased region" description="Gly residues" evidence="2">
    <location>
        <begin position="471"/>
        <end position="480"/>
    </location>
</feature>
<evidence type="ECO:0000256" key="1">
    <source>
        <dbReference type="SAM" id="Coils"/>
    </source>
</evidence>
<dbReference type="Proteomes" id="UP000322699">
    <property type="component" value="Unassembled WGS sequence"/>
</dbReference>
<dbReference type="RefSeq" id="WP_068266164.1">
    <property type="nucleotide sequence ID" value="NZ_LWSK01000110.1"/>
</dbReference>
<name>A0A5B1CPH9_9BACT</name>
<accession>A0A5B1CPH9</accession>
<sequence>MPISGPVVHQQLMDAYNQVQADLKVQRDRLTSSADGRDELFDQRGNALVKLAEHYLPELTPDAVRKTWTEVQPSFHELLRRKESAAQSVAEQLQSLIAEKEQQDQALLSVDAELDAASDQQDEVAAQVESSLQADDDFAKLSDRAAVAEAALERAEANLQEIDQDSARKLPAYEESTLFRYLRDQGFGTPDYKKRGFTRRMDRWVAKMVDYNKAKQGYEFLKETPQRMRQIIAEDREALDLVMTELERRRDVVAEQLGLPDRIEQVNALIGQRNEVLGKIDTLLDQCNQKQIELTEIEDPRGTHYKEAIGMFRDMLSRVDQRDLERQARLTAEISDDQIVADLIDVDAEIESLDDANRRRQKDVSQQQVFLEDLGRLVQRFRAAGFDSGRSQFVGTLDIIEELNRARNVGDAELLWERIRSNQRWGPTAMEKITAVATHPMTQVLVNAMAHAAGGAMRDHARRAGRRRSAGYGGGRGPWGGPRSTGRSSPWGGRR</sequence>
<keyword evidence="4" id="KW-1185">Reference proteome</keyword>
<dbReference type="AlphaFoldDB" id="A0A5B1CPH9"/>
<proteinExistence type="predicted"/>
<feature type="coiled-coil region" evidence="1">
    <location>
        <begin position="138"/>
        <end position="165"/>
    </location>
</feature>
<evidence type="ECO:0008006" key="5">
    <source>
        <dbReference type="Google" id="ProtNLM"/>
    </source>
</evidence>
<feature type="coiled-coil region" evidence="1">
    <location>
        <begin position="79"/>
        <end position="106"/>
    </location>
</feature>
<evidence type="ECO:0000256" key="2">
    <source>
        <dbReference type="SAM" id="MobiDB-lite"/>
    </source>
</evidence>
<keyword evidence="1" id="KW-0175">Coiled coil</keyword>
<dbReference type="EMBL" id="VRLW01000001">
    <property type="protein sequence ID" value="KAA1261520.1"/>
    <property type="molecule type" value="Genomic_DNA"/>
</dbReference>
<protein>
    <recommendedName>
        <fullName evidence="5">Chromosome partition protein Smc</fullName>
    </recommendedName>
</protein>
<feature type="compositionally biased region" description="Low complexity" evidence="2">
    <location>
        <begin position="481"/>
        <end position="495"/>
    </location>
</feature>
<evidence type="ECO:0000313" key="4">
    <source>
        <dbReference type="Proteomes" id="UP000322699"/>
    </source>
</evidence>
<comment type="caution">
    <text evidence="3">The sequence shown here is derived from an EMBL/GenBank/DDBJ whole genome shotgun (WGS) entry which is preliminary data.</text>
</comment>
<evidence type="ECO:0000313" key="3">
    <source>
        <dbReference type="EMBL" id="KAA1261520.1"/>
    </source>
</evidence>
<reference evidence="3 4" key="1">
    <citation type="submission" date="2019-08" db="EMBL/GenBank/DDBJ databases">
        <title>Deep-cultivation of Planctomycetes and their phenomic and genomic characterization uncovers novel biology.</title>
        <authorList>
            <person name="Wiegand S."/>
            <person name="Jogler M."/>
            <person name="Boedeker C."/>
            <person name="Pinto D."/>
            <person name="Vollmers J."/>
            <person name="Rivas-Marin E."/>
            <person name="Kohn T."/>
            <person name="Peeters S.H."/>
            <person name="Heuer A."/>
            <person name="Rast P."/>
            <person name="Oberbeckmann S."/>
            <person name="Bunk B."/>
            <person name="Jeske O."/>
            <person name="Meyerdierks A."/>
            <person name="Storesund J.E."/>
            <person name="Kallscheuer N."/>
            <person name="Luecker S."/>
            <person name="Lage O.M."/>
            <person name="Pohl T."/>
            <person name="Merkel B.J."/>
            <person name="Hornburger P."/>
            <person name="Mueller R.-W."/>
            <person name="Bruemmer F."/>
            <person name="Labrenz M."/>
            <person name="Spormann A.M."/>
            <person name="Op Den Camp H."/>
            <person name="Overmann J."/>
            <person name="Amann R."/>
            <person name="Jetten M.S.M."/>
            <person name="Mascher T."/>
            <person name="Medema M.H."/>
            <person name="Devos D.P."/>
            <person name="Kaster A.-K."/>
            <person name="Ovreas L."/>
            <person name="Rohde M."/>
            <person name="Galperin M.Y."/>
            <person name="Jogler C."/>
        </authorList>
    </citation>
    <scope>NUCLEOTIDE SEQUENCE [LARGE SCALE GENOMIC DNA]</scope>
    <source>
        <strain evidence="3 4">LF1</strain>
    </source>
</reference>
<feature type="compositionally biased region" description="Basic residues" evidence="2">
    <location>
        <begin position="460"/>
        <end position="469"/>
    </location>
</feature>
<feature type="region of interest" description="Disordered" evidence="2">
    <location>
        <begin position="457"/>
        <end position="495"/>
    </location>
</feature>